<proteinExistence type="predicted"/>
<sequence>MIVAAAGLRSLGECPLTWCLQMYTRSVDEEYRWDDESYKALAANKVTWQDVVYVLRYAHPKIRQHIGAVLRIIGRGRDAQLLAVTLIEEGDDQYLVVTARHLTGAEITSAEALLNRGQP</sequence>
<accession>A0A4Q8BF56</accession>
<dbReference type="AlphaFoldDB" id="A0A4Q8BF56"/>
<protein>
    <submittedName>
        <fullName evidence="1">Uncharacterized protein</fullName>
    </submittedName>
</protein>
<gene>
    <name evidence="1" type="ORF">EV384_4617</name>
</gene>
<name>A0A4Q8BF56_9ACTN</name>
<comment type="caution">
    <text evidence="1">The sequence shown here is derived from an EMBL/GenBank/DDBJ whole genome shotgun (WGS) entry which is preliminary data.</text>
</comment>
<dbReference type="Proteomes" id="UP000294114">
    <property type="component" value="Unassembled WGS sequence"/>
</dbReference>
<keyword evidence="2" id="KW-1185">Reference proteome</keyword>
<organism evidence="1 2">
    <name type="scientific">Micromonospora kangleipakensis</name>
    <dbReference type="NCBI Taxonomy" id="1077942"/>
    <lineage>
        <taxon>Bacteria</taxon>
        <taxon>Bacillati</taxon>
        <taxon>Actinomycetota</taxon>
        <taxon>Actinomycetes</taxon>
        <taxon>Micromonosporales</taxon>
        <taxon>Micromonosporaceae</taxon>
        <taxon>Micromonospora</taxon>
    </lineage>
</organism>
<evidence type="ECO:0000313" key="2">
    <source>
        <dbReference type="Proteomes" id="UP000294114"/>
    </source>
</evidence>
<dbReference type="EMBL" id="SHLD01000001">
    <property type="protein sequence ID" value="RZU76021.1"/>
    <property type="molecule type" value="Genomic_DNA"/>
</dbReference>
<reference evidence="1 2" key="1">
    <citation type="submission" date="2019-02" db="EMBL/GenBank/DDBJ databases">
        <title>Sequencing the genomes of 1000 actinobacteria strains.</title>
        <authorList>
            <person name="Klenk H.-P."/>
        </authorList>
    </citation>
    <scope>NUCLEOTIDE SEQUENCE [LARGE SCALE GENOMIC DNA]</scope>
    <source>
        <strain evidence="1 2">DSM 45612</strain>
    </source>
</reference>
<evidence type="ECO:0000313" key="1">
    <source>
        <dbReference type="EMBL" id="RZU76021.1"/>
    </source>
</evidence>